<dbReference type="InterPro" id="IPR017441">
    <property type="entry name" value="Protein_kinase_ATP_BS"/>
</dbReference>
<keyword evidence="8" id="KW-1133">Transmembrane helix</keyword>
<dbReference type="Gene3D" id="3.90.1580.10">
    <property type="entry name" value="paralog of FGE (formylglycine-generating enzyme)"/>
    <property type="match status" value="1"/>
</dbReference>
<keyword evidence="4 7" id="KW-0547">Nucleotide-binding</keyword>
<dbReference type="Gene3D" id="3.30.200.20">
    <property type="entry name" value="Phosphorylase Kinase, domain 1"/>
    <property type="match status" value="1"/>
</dbReference>
<dbReference type="eggNOG" id="COG1262">
    <property type="taxonomic scope" value="Bacteria"/>
</dbReference>
<evidence type="ECO:0000256" key="6">
    <source>
        <dbReference type="ARBA" id="ARBA00022840"/>
    </source>
</evidence>
<dbReference type="GO" id="GO:0004674">
    <property type="term" value="F:protein serine/threonine kinase activity"/>
    <property type="evidence" value="ECO:0007669"/>
    <property type="project" value="UniProtKB-KW"/>
</dbReference>
<evidence type="ECO:0000256" key="3">
    <source>
        <dbReference type="ARBA" id="ARBA00022679"/>
    </source>
</evidence>
<evidence type="ECO:0000256" key="4">
    <source>
        <dbReference type="ARBA" id="ARBA00022741"/>
    </source>
</evidence>
<dbReference type="InterPro" id="IPR008271">
    <property type="entry name" value="Ser/Thr_kinase_AS"/>
</dbReference>
<dbReference type="InterPro" id="IPR000719">
    <property type="entry name" value="Prot_kinase_dom"/>
</dbReference>
<feature type="transmembrane region" description="Helical" evidence="8">
    <location>
        <begin position="289"/>
        <end position="307"/>
    </location>
</feature>
<keyword evidence="6 7" id="KW-0067">ATP-binding</keyword>
<evidence type="ECO:0000256" key="2">
    <source>
        <dbReference type="ARBA" id="ARBA00022527"/>
    </source>
</evidence>
<dbReference type="GO" id="GO:0005524">
    <property type="term" value="F:ATP binding"/>
    <property type="evidence" value="ECO:0007669"/>
    <property type="project" value="UniProtKB-UniRule"/>
</dbReference>
<organism evidence="10">
    <name type="scientific">Solibacter usitatus (strain Ellin6076)</name>
    <dbReference type="NCBI Taxonomy" id="234267"/>
    <lineage>
        <taxon>Bacteria</taxon>
        <taxon>Pseudomonadati</taxon>
        <taxon>Acidobacteriota</taxon>
        <taxon>Terriglobia</taxon>
        <taxon>Bryobacterales</taxon>
        <taxon>Solibacteraceae</taxon>
        <taxon>Candidatus Solibacter</taxon>
    </lineage>
</organism>
<dbReference type="AlphaFoldDB" id="Q01UP7"/>
<dbReference type="eggNOG" id="COG0515">
    <property type="taxonomic scope" value="Bacteria"/>
</dbReference>
<keyword evidence="2 10" id="KW-0723">Serine/threonine-protein kinase</keyword>
<feature type="domain" description="Protein kinase" evidence="9">
    <location>
        <begin position="9"/>
        <end position="273"/>
    </location>
</feature>
<evidence type="ECO:0000256" key="1">
    <source>
        <dbReference type="ARBA" id="ARBA00012513"/>
    </source>
</evidence>
<accession>Q01UP7</accession>
<dbReference type="PANTHER" id="PTHR43289:SF34">
    <property type="entry name" value="SERINE_THREONINE-PROTEIN KINASE YBDM-RELATED"/>
    <property type="match status" value="1"/>
</dbReference>
<dbReference type="InterPro" id="IPR042095">
    <property type="entry name" value="SUMF_sf"/>
</dbReference>
<protein>
    <recommendedName>
        <fullName evidence="1">non-specific serine/threonine protein kinase</fullName>
        <ecNumber evidence="1">2.7.11.1</ecNumber>
    </recommendedName>
</protein>
<dbReference type="InterPro" id="IPR011009">
    <property type="entry name" value="Kinase-like_dom_sf"/>
</dbReference>
<dbReference type="Pfam" id="PF03781">
    <property type="entry name" value="FGE-sulfatase"/>
    <property type="match status" value="1"/>
</dbReference>
<dbReference type="CDD" id="cd14014">
    <property type="entry name" value="STKc_PknB_like"/>
    <property type="match status" value="1"/>
</dbReference>
<keyword evidence="8" id="KW-0812">Transmembrane</keyword>
<evidence type="ECO:0000256" key="5">
    <source>
        <dbReference type="ARBA" id="ARBA00022777"/>
    </source>
</evidence>
<keyword evidence="5 10" id="KW-0418">Kinase</keyword>
<dbReference type="SUPFAM" id="SSF53474">
    <property type="entry name" value="alpha/beta-Hydrolases"/>
    <property type="match status" value="1"/>
</dbReference>
<dbReference type="InParanoid" id="Q01UP7"/>
<dbReference type="STRING" id="234267.Acid_5676"/>
<dbReference type="SUPFAM" id="SSF56436">
    <property type="entry name" value="C-type lectin-like"/>
    <property type="match status" value="1"/>
</dbReference>
<reference evidence="10" key="1">
    <citation type="submission" date="2006-10" db="EMBL/GenBank/DDBJ databases">
        <title>Complete sequence of Solibacter usitatus Ellin6076.</title>
        <authorList>
            <consortium name="US DOE Joint Genome Institute"/>
            <person name="Copeland A."/>
            <person name="Lucas S."/>
            <person name="Lapidus A."/>
            <person name="Barry K."/>
            <person name="Detter J.C."/>
            <person name="Glavina del Rio T."/>
            <person name="Hammon N."/>
            <person name="Israni S."/>
            <person name="Dalin E."/>
            <person name="Tice H."/>
            <person name="Pitluck S."/>
            <person name="Thompson L.S."/>
            <person name="Brettin T."/>
            <person name="Bruce D."/>
            <person name="Han C."/>
            <person name="Tapia R."/>
            <person name="Gilna P."/>
            <person name="Schmutz J."/>
            <person name="Larimer F."/>
            <person name="Land M."/>
            <person name="Hauser L."/>
            <person name="Kyrpides N."/>
            <person name="Mikhailova N."/>
            <person name="Janssen P.H."/>
            <person name="Kuske C.R."/>
            <person name="Richardson P."/>
        </authorList>
    </citation>
    <scope>NUCLEOTIDE SEQUENCE</scope>
    <source>
        <strain evidence="10">Ellin6076</strain>
    </source>
</reference>
<dbReference type="eggNOG" id="COG1506">
    <property type="taxonomic scope" value="Bacteria"/>
</dbReference>
<dbReference type="Gene3D" id="1.10.510.10">
    <property type="entry name" value="Transferase(Phosphotransferase) domain 1"/>
    <property type="match status" value="1"/>
</dbReference>
<sequence length="947" mass="104715">MIGTRIGNYRILEKLGQGGMGEVYRAEDERLKRSVAIKVLRHHENRDAALRFLQEARAASALNHPNIVQIYDLESHDGRDFIVMELASGRTLAALVRDHPLRVEEALDYASQLASALAAAHAGGIVHRDIKPANIVVSESGTIKVLDFGIAKLEPHGPSGDSTETAAPETAAGSFLGTVAYASPEQAQGRPVDARSDIFSAGAVMYEMLTGTRAFDGDSTPGILSKVLRDQPRAICELRAEVPPAVARIVNRCLEKDIALRYPSGTELAADLTGCRAAPAAGISNLSRVAIAAVLLAAIGLAGWLYYRSSRARWARNEALPKIRQLIGKDDFPAAFDLTRAALSYVPDDPQLKQQWSEVSLPLTMTTTPPGVTVSYRPYGDAALPWQPVGRTPLENVRVPLAYMRVRLAKEGWEPMEFATHTGFLVNGNLPLLRFGQVAAGMVKVASQASWAAPNNLMPLPDYFLDKFEVTNREYQQFVDSGGYRDAKHWRHSFLKDHREVPREQALLLFRDTTGRPGPARWELGAFPKGQADFPVSGVSWFEAAAYCESVGKTLPTVHHWRKAAAFDVFSEILLFSNFSGTGPARVGANPGITTFGAYDMAGNVKEWCWNQTGELRSILGGGWNEPSYAYRDDDAQDPMKREVTYGVRCAMYPSAVPAEALAPIGPPVRDYSTEKPVSDETFEIFRRMYAYDRTPLNGKTESVDDSNEDWRKEKVSYSAAYGGERITAYLYLPRNAKPPYQTVLWVPGGYAWMLRNSETGVGTEFFNFLLRTGRAVLYPVYQGTFERHVDNGGGPNARRDWTIQFAKDVSRSVDYLETRTDTQKDRLAYYGLSVGGTFGALFLALEPRLKTGILAAGGLFGERPPPEADVLNFAPRVHVPVLMLNGRYDFVAPPATLQRPMFRWLGTAEPDKRLIQFESGHMPPVEDLMREVLDWLDRYLGPVAPM</sequence>
<dbReference type="PROSITE" id="PS00107">
    <property type="entry name" value="PROTEIN_KINASE_ATP"/>
    <property type="match status" value="1"/>
</dbReference>
<gene>
    <name evidence="10" type="ordered locus">Acid_5676</name>
</gene>
<dbReference type="InterPro" id="IPR029058">
    <property type="entry name" value="AB_hydrolase_fold"/>
</dbReference>
<evidence type="ECO:0000313" key="10">
    <source>
        <dbReference type="EMBL" id="ABJ86623.1"/>
    </source>
</evidence>
<dbReference type="PROSITE" id="PS50011">
    <property type="entry name" value="PROTEIN_KINASE_DOM"/>
    <property type="match status" value="1"/>
</dbReference>
<keyword evidence="8" id="KW-0472">Membrane</keyword>
<dbReference type="PROSITE" id="PS00108">
    <property type="entry name" value="PROTEIN_KINASE_ST"/>
    <property type="match status" value="1"/>
</dbReference>
<dbReference type="InterPro" id="IPR016187">
    <property type="entry name" value="CTDL_fold"/>
</dbReference>
<dbReference type="KEGG" id="sus:Acid_5676"/>
<dbReference type="Pfam" id="PF00069">
    <property type="entry name" value="Pkinase"/>
    <property type="match status" value="1"/>
</dbReference>
<dbReference type="SMART" id="SM00220">
    <property type="entry name" value="S_TKc"/>
    <property type="match status" value="1"/>
</dbReference>
<name>Q01UP7_SOLUE</name>
<dbReference type="Gene3D" id="3.40.50.1820">
    <property type="entry name" value="alpha/beta hydrolase"/>
    <property type="match status" value="1"/>
</dbReference>
<dbReference type="OrthoDB" id="127412at2"/>
<dbReference type="HOGENOM" id="CLU_302644_0_0_0"/>
<dbReference type="FunFam" id="1.10.510.10:FF:000021">
    <property type="entry name" value="Serine/threonine protein kinase"/>
    <property type="match status" value="1"/>
</dbReference>
<feature type="binding site" evidence="7">
    <location>
        <position position="38"/>
    </location>
    <ligand>
        <name>ATP</name>
        <dbReference type="ChEBI" id="CHEBI:30616"/>
    </ligand>
</feature>
<evidence type="ECO:0000256" key="8">
    <source>
        <dbReference type="SAM" id="Phobius"/>
    </source>
</evidence>
<dbReference type="SUPFAM" id="SSF56112">
    <property type="entry name" value="Protein kinase-like (PK-like)"/>
    <property type="match status" value="1"/>
</dbReference>
<evidence type="ECO:0000259" key="9">
    <source>
        <dbReference type="PROSITE" id="PS50011"/>
    </source>
</evidence>
<keyword evidence="3" id="KW-0808">Transferase</keyword>
<evidence type="ECO:0000256" key="7">
    <source>
        <dbReference type="PROSITE-ProRule" id="PRU10141"/>
    </source>
</evidence>
<dbReference type="PANTHER" id="PTHR43289">
    <property type="entry name" value="MITOGEN-ACTIVATED PROTEIN KINASE KINASE KINASE 20-RELATED"/>
    <property type="match status" value="1"/>
</dbReference>
<dbReference type="InterPro" id="IPR005532">
    <property type="entry name" value="SUMF_dom"/>
</dbReference>
<proteinExistence type="predicted"/>
<dbReference type="EC" id="2.7.11.1" evidence="1"/>
<dbReference type="EMBL" id="CP000473">
    <property type="protein sequence ID" value="ABJ86623.1"/>
    <property type="molecule type" value="Genomic_DNA"/>
</dbReference>